<gene>
    <name evidence="1" type="ORF">A2401_02395</name>
</gene>
<reference evidence="1 2" key="1">
    <citation type="journal article" date="2016" name="Nat. Commun.">
        <title>Thousands of microbial genomes shed light on interconnected biogeochemical processes in an aquifer system.</title>
        <authorList>
            <person name="Anantharaman K."/>
            <person name="Brown C.T."/>
            <person name="Hug L.A."/>
            <person name="Sharon I."/>
            <person name="Castelle C.J."/>
            <person name="Probst A.J."/>
            <person name="Thomas B.C."/>
            <person name="Singh A."/>
            <person name="Wilkins M.J."/>
            <person name="Karaoz U."/>
            <person name="Brodie E.L."/>
            <person name="Williams K.H."/>
            <person name="Hubbard S.S."/>
            <person name="Banfield J.F."/>
        </authorList>
    </citation>
    <scope>NUCLEOTIDE SEQUENCE [LARGE SCALE GENOMIC DNA]</scope>
</reference>
<name>A0A1G2JEM7_9BACT</name>
<dbReference type="Proteomes" id="UP000177751">
    <property type="component" value="Unassembled WGS sequence"/>
</dbReference>
<protein>
    <recommendedName>
        <fullName evidence="3">Zinc-binding domain-containing protein</fullName>
    </recommendedName>
</protein>
<dbReference type="STRING" id="1802229.A2401_02395"/>
<accession>A0A1G2JEM7</accession>
<dbReference type="EMBL" id="MHPP01000001">
    <property type="protein sequence ID" value="OGZ85579.1"/>
    <property type="molecule type" value="Genomic_DNA"/>
</dbReference>
<proteinExistence type="predicted"/>
<comment type="caution">
    <text evidence="1">The sequence shown here is derived from an EMBL/GenBank/DDBJ whole genome shotgun (WGS) entry which is preliminary data.</text>
</comment>
<sequence>MDAKNINCQNCKKEFLIEPDDFAFYEKMKVPPPTFCPDCRFQRRLSFRNNRVLYKRECALCGEKLLTIYNPDRPYTIYCRDCWLSDKWSPIDYGREYDFSIPFFSQFQSLQTKVPRINLYRDNFVASEYCNYGLDFKECYLMFGGHNNERVYFGNQVFDSRDTLDVAFSEKIELGYENFECARSNKLLFGSFSMDCVDSRYLIECRNCMNCFGCVCLINKQYYIYNQSHTKEDYEKFIRSINLGSYEAHLEFIKKVEEVRMSVPHRHARIYKSTNSDGDDLYEVKNVHHSFSSRQSEDSKYLFFIRNNAKECYDNSFQGFNSELLYEIAHGFSGSNTAFGIRNLYNQDSRYNEECQNCKSIFGCEGLRKKNYCILNKQYSKDEYEALVPKIIKHMEEMPYIDKNGRTYKYGDFFPNDLAPFAYNESIAQEYYPLSKEQALERGYSWKEIEARNYNITMKNADIPDDVKTVGDDITNQMIECGHQGRCLEQCTEAFRITPHELEFHQRMNIPLPRLCPNCRHYQRIHLRNPLKLWHRQCMCDKQHSHHVGKCTNEFETSYAPDRPEIVYCEQCYQQEVM</sequence>
<evidence type="ECO:0000313" key="2">
    <source>
        <dbReference type="Proteomes" id="UP000177751"/>
    </source>
</evidence>
<evidence type="ECO:0000313" key="1">
    <source>
        <dbReference type="EMBL" id="OGZ85579.1"/>
    </source>
</evidence>
<dbReference type="AlphaFoldDB" id="A0A1G2JEM7"/>
<organism evidence="1 2">
    <name type="scientific">Candidatus Staskawiczbacteria bacterium RIFOXYC1_FULL_38_18</name>
    <dbReference type="NCBI Taxonomy" id="1802229"/>
    <lineage>
        <taxon>Bacteria</taxon>
        <taxon>Candidatus Staskawicziibacteriota</taxon>
    </lineage>
</organism>
<evidence type="ECO:0008006" key="3">
    <source>
        <dbReference type="Google" id="ProtNLM"/>
    </source>
</evidence>